<dbReference type="GO" id="GO:0015128">
    <property type="term" value="F:gluconate transmembrane transporter activity"/>
    <property type="evidence" value="ECO:0007669"/>
    <property type="project" value="InterPro"/>
</dbReference>
<gene>
    <name evidence="2" type="ORF">SAMN05421676_101440</name>
</gene>
<feature type="transmembrane region" description="Helical" evidence="1">
    <location>
        <begin position="314"/>
        <end position="337"/>
    </location>
</feature>
<protein>
    <submittedName>
        <fullName evidence="2">Gluconate:H+ symporter, GntP family/Gnt-I system low-affinity gluconate transporter</fullName>
    </submittedName>
</protein>
<evidence type="ECO:0000313" key="3">
    <source>
        <dbReference type="Proteomes" id="UP000199095"/>
    </source>
</evidence>
<dbReference type="PANTHER" id="PTHR30354:SF25">
    <property type="entry name" value="INNER MEMBRANE PERMEASE YGBN"/>
    <property type="match status" value="1"/>
</dbReference>
<dbReference type="GO" id="GO:0005886">
    <property type="term" value="C:plasma membrane"/>
    <property type="evidence" value="ECO:0007669"/>
    <property type="project" value="TreeGrafter"/>
</dbReference>
<dbReference type="OrthoDB" id="9787129at2"/>
<dbReference type="RefSeq" id="WP_093131484.1">
    <property type="nucleotide sequence ID" value="NZ_FOHJ01000001.1"/>
</dbReference>
<dbReference type="PANTHER" id="PTHR30354">
    <property type="entry name" value="GNT FAMILY GLUCONATE TRANSPORTER"/>
    <property type="match status" value="1"/>
</dbReference>
<evidence type="ECO:0000256" key="1">
    <source>
        <dbReference type="SAM" id="Phobius"/>
    </source>
</evidence>
<feature type="transmembrane region" description="Helical" evidence="1">
    <location>
        <begin position="141"/>
        <end position="159"/>
    </location>
</feature>
<dbReference type="EMBL" id="FOHJ01000001">
    <property type="protein sequence ID" value="SES78325.1"/>
    <property type="molecule type" value="Genomic_DNA"/>
</dbReference>
<accession>A0A1H9Z9P2</accession>
<dbReference type="Pfam" id="PF02447">
    <property type="entry name" value="GntP_permease"/>
    <property type="match status" value="1"/>
</dbReference>
<sequence length="456" mass="48070">MDSAVWLIIAAALAVGLLLLLVMRTKLQAFVALILVSILLGLGVGMSPQEIIATFEKGMGDTVAFIAIVIGLGAMFGEMLRVSGGAEQLALTMLNKFGEKKSPWALGVAGLIISVPVFLDVALVILVPILYTLANKSKKSLLFYGIPLLAGLLVTHGMVPPTPGPIAAASVLEADIGWVILFGLIAGIPAMILAGPLFGKFISKRIHINVPEMMDEQAAALAELEPSTENQKELPGFGTVLSLILLPLVLILFNTVSPFIFDEGSTIRTILTFIGDPYIALTITTLLTFYILGTKRGYTRDEIQQITTKSLEPAGIIILITGAGGIFGEVLVASGIGDVLANTMQQVDLPIVVFAFLTAALLRISIGSVTVAMVTTSSIVGPIVSTMSVSEPFMGVLVIAVASGSTIASHVNDSGFWMVNRYFGMSVADTLKSWTAMSTIVALVGFLVSLIISFFV</sequence>
<keyword evidence="1" id="KW-0472">Membrane</keyword>
<proteinExistence type="predicted"/>
<feature type="transmembrane region" description="Helical" evidence="1">
    <location>
        <begin position="267"/>
        <end position="293"/>
    </location>
</feature>
<reference evidence="3" key="1">
    <citation type="submission" date="2016-10" db="EMBL/GenBank/DDBJ databases">
        <authorList>
            <person name="Varghese N."/>
            <person name="Submissions S."/>
        </authorList>
    </citation>
    <scope>NUCLEOTIDE SEQUENCE [LARGE SCALE GENOMIC DNA]</scope>
    <source>
        <strain evidence="3">CGMCC 1.3566</strain>
    </source>
</reference>
<organism evidence="2 3">
    <name type="scientific">Salinibacillus kushneri</name>
    <dbReference type="NCBI Taxonomy" id="237682"/>
    <lineage>
        <taxon>Bacteria</taxon>
        <taxon>Bacillati</taxon>
        <taxon>Bacillota</taxon>
        <taxon>Bacilli</taxon>
        <taxon>Bacillales</taxon>
        <taxon>Bacillaceae</taxon>
        <taxon>Salinibacillus</taxon>
    </lineage>
</organism>
<dbReference type="NCBIfam" id="TIGR00791">
    <property type="entry name" value="gntP"/>
    <property type="match status" value="1"/>
</dbReference>
<feature type="transmembrane region" description="Helical" evidence="1">
    <location>
        <begin position="240"/>
        <end position="261"/>
    </location>
</feature>
<dbReference type="Proteomes" id="UP000199095">
    <property type="component" value="Unassembled WGS sequence"/>
</dbReference>
<feature type="transmembrane region" description="Helical" evidence="1">
    <location>
        <begin position="431"/>
        <end position="455"/>
    </location>
</feature>
<keyword evidence="1" id="KW-0812">Transmembrane</keyword>
<feature type="transmembrane region" description="Helical" evidence="1">
    <location>
        <begin position="349"/>
        <end position="372"/>
    </location>
</feature>
<keyword evidence="3" id="KW-1185">Reference proteome</keyword>
<feature type="transmembrane region" description="Helical" evidence="1">
    <location>
        <begin position="29"/>
        <end position="46"/>
    </location>
</feature>
<dbReference type="InterPro" id="IPR003474">
    <property type="entry name" value="Glcn_transporter"/>
</dbReference>
<evidence type="ECO:0000313" key="2">
    <source>
        <dbReference type="EMBL" id="SES78325.1"/>
    </source>
</evidence>
<dbReference type="STRING" id="237682.SAMN05421676_101440"/>
<feature type="transmembrane region" description="Helical" evidence="1">
    <location>
        <begin position="5"/>
        <end position="23"/>
    </location>
</feature>
<feature type="transmembrane region" description="Helical" evidence="1">
    <location>
        <begin position="179"/>
        <end position="198"/>
    </location>
</feature>
<feature type="transmembrane region" description="Helical" evidence="1">
    <location>
        <begin position="104"/>
        <end position="134"/>
    </location>
</feature>
<dbReference type="AlphaFoldDB" id="A0A1H9Z9P2"/>
<dbReference type="PIRSF" id="PIRSF002746">
    <property type="entry name" value="Gluconate_transporter"/>
    <property type="match status" value="1"/>
</dbReference>
<keyword evidence="1" id="KW-1133">Transmembrane helix</keyword>
<name>A0A1H9Z9P2_9BACI</name>